<keyword evidence="4" id="KW-0804">Transcription</keyword>
<dbReference type="Pfam" id="PF00027">
    <property type="entry name" value="cNMP_binding"/>
    <property type="match status" value="1"/>
</dbReference>
<dbReference type="RefSeq" id="WP_379274973.1">
    <property type="nucleotide sequence ID" value="NZ_JBHUGT010000012.1"/>
</dbReference>
<sequence length="199" mass="22369">MYPKEAEAGSFLFREGDPVGKVYYIRSGKVKLKNITEDGKQFIVSILQTGDFICEPDRGTDAVHSLSAEVIEHSNFGVIEWKELQTLLFRHGDFAVPFMNWMMLTRRVAESKFRDLLLFGKPGALASTLIRLANCYGVLDPDGIRLELKLTHVELAEMIGTTREGVSRMLNGMKQEGIIDIRKGHIVILSLAALRKICQ</sequence>
<dbReference type="Gene3D" id="2.60.120.10">
    <property type="entry name" value="Jelly Rolls"/>
    <property type="match status" value="1"/>
</dbReference>
<evidence type="ECO:0000259" key="5">
    <source>
        <dbReference type="PROSITE" id="PS50042"/>
    </source>
</evidence>
<dbReference type="PROSITE" id="PS50042">
    <property type="entry name" value="CNMP_BINDING_3"/>
    <property type="match status" value="1"/>
</dbReference>
<dbReference type="SMART" id="SM00419">
    <property type="entry name" value="HTH_CRP"/>
    <property type="match status" value="1"/>
</dbReference>
<dbReference type="InterPro" id="IPR012318">
    <property type="entry name" value="HTH_CRP"/>
</dbReference>
<keyword evidence="2" id="KW-0238">DNA-binding</keyword>
<dbReference type="InterPro" id="IPR000595">
    <property type="entry name" value="cNMP-bd_dom"/>
</dbReference>
<evidence type="ECO:0000256" key="4">
    <source>
        <dbReference type="ARBA" id="ARBA00023163"/>
    </source>
</evidence>
<accession>A0ABW5QZJ7</accession>
<dbReference type="SUPFAM" id="SSF51206">
    <property type="entry name" value="cAMP-binding domain-like"/>
    <property type="match status" value="1"/>
</dbReference>
<feature type="domain" description="Cyclic nucleotide-binding" evidence="5">
    <location>
        <begin position="1"/>
        <end position="55"/>
    </location>
</feature>
<evidence type="ECO:0000313" key="7">
    <source>
        <dbReference type="EMBL" id="MFD2661743.1"/>
    </source>
</evidence>
<dbReference type="Pfam" id="PF13545">
    <property type="entry name" value="HTH_Crp_2"/>
    <property type="match status" value="1"/>
</dbReference>
<evidence type="ECO:0000259" key="6">
    <source>
        <dbReference type="PROSITE" id="PS51063"/>
    </source>
</evidence>
<dbReference type="SUPFAM" id="SSF46785">
    <property type="entry name" value="Winged helix' DNA-binding domain"/>
    <property type="match status" value="1"/>
</dbReference>
<evidence type="ECO:0000256" key="2">
    <source>
        <dbReference type="ARBA" id="ARBA00023125"/>
    </source>
</evidence>
<dbReference type="PROSITE" id="PS51063">
    <property type="entry name" value="HTH_CRP_2"/>
    <property type="match status" value="1"/>
</dbReference>
<dbReference type="EMBL" id="JBHUMY010000016">
    <property type="protein sequence ID" value="MFD2661743.1"/>
    <property type="molecule type" value="Genomic_DNA"/>
</dbReference>
<evidence type="ECO:0000256" key="3">
    <source>
        <dbReference type="ARBA" id="ARBA00023159"/>
    </source>
</evidence>
<name>A0ABW5QZJ7_9BACL</name>
<keyword evidence="1" id="KW-0805">Transcription regulation</keyword>
<dbReference type="PANTHER" id="PTHR24567">
    <property type="entry name" value="CRP FAMILY TRANSCRIPTIONAL REGULATORY PROTEIN"/>
    <property type="match status" value="1"/>
</dbReference>
<dbReference type="InterPro" id="IPR018490">
    <property type="entry name" value="cNMP-bd_dom_sf"/>
</dbReference>
<protein>
    <submittedName>
        <fullName evidence="7">Crp/Fnr family transcriptional regulator</fullName>
    </submittedName>
</protein>
<gene>
    <name evidence="7" type="ORF">ACFSW5_15930</name>
</gene>
<keyword evidence="8" id="KW-1185">Reference proteome</keyword>
<dbReference type="CDD" id="cd00092">
    <property type="entry name" value="HTH_CRP"/>
    <property type="match status" value="1"/>
</dbReference>
<dbReference type="InterPro" id="IPR050397">
    <property type="entry name" value="Env_Response_Regulators"/>
</dbReference>
<dbReference type="CDD" id="cd00038">
    <property type="entry name" value="CAP_ED"/>
    <property type="match status" value="1"/>
</dbReference>
<evidence type="ECO:0000313" key="8">
    <source>
        <dbReference type="Proteomes" id="UP001597493"/>
    </source>
</evidence>
<dbReference type="PANTHER" id="PTHR24567:SF74">
    <property type="entry name" value="HTH-TYPE TRANSCRIPTIONAL REGULATOR ARCR"/>
    <property type="match status" value="1"/>
</dbReference>
<dbReference type="Gene3D" id="1.10.10.10">
    <property type="entry name" value="Winged helix-like DNA-binding domain superfamily/Winged helix DNA-binding domain"/>
    <property type="match status" value="1"/>
</dbReference>
<dbReference type="InterPro" id="IPR036390">
    <property type="entry name" value="WH_DNA-bd_sf"/>
</dbReference>
<evidence type="ECO:0000256" key="1">
    <source>
        <dbReference type="ARBA" id="ARBA00023015"/>
    </source>
</evidence>
<dbReference type="PRINTS" id="PR00034">
    <property type="entry name" value="HTHCRP"/>
</dbReference>
<keyword evidence="3" id="KW-0010">Activator</keyword>
<reference evidence="8" key="1">
    <citation type="journal article" date="2019" name="Int. J. Syst. Evol. Microbiol.">
        <title>The Global Catalogue of Microorganisms (GCM) 10K type strain sequencing project: providing services to taxonomists for standard genome sequencing and annotation.</title>
        <authorList>
            <consortium name="The Broad Institute Genomics Platform"/>
            <consortium name="The Broad Institute Genome Sequencing Center for Infectious Disease"/>
            <person name="Wu L."/>
            <person name="Ma J."/>
        </authorList>
    </citation>
    <scope>NUCLEOTIDE SEQUENCE [LARGE SCALE GENOMIC DNA]</scope>
    <source>
        <strain evidence="8">TISTR 1827</strain>
    </source>
</reference>
<comment type="caution">
    <text evidence="7">The sequence shown here is derived from an EMBL/GenBank/DDBJ whole genome shotgun (WGS) entry which is preliminary data.</text>
</comment>
<dbReference type="Proteomes" id="UP001597493">
    <property type="component" value="Unassembled WGS sequence"/>
</dbReference>
<dbReference type="InterPro" id="IPR014710">
    <property type="entry name" value="RmlC-like_jellyroll"/>
</dbReference>
<proteinExistence type="predicted"/>
<dbReference type="InterPro" id="IPR036388">
    <property type="entry name" value="WH-like_DNA-bd_sf"/>
</dbReference>
<feature type="domain" description="HTH crp-type" evidence="6">
    <location>
        <begin position="119"/>
        <end position="192"/>
    </location>
</feature>
<organism evidence="7 8">
    <name type="scientific">Paenibacillus thailandensis</name>
    <dbReference type="NCBI Taxonomy" id="393250"/>
    <lineage>
        <taxon>Bacteria</taxon>
        <taxon>Bacillati</taxon>
        <taxon>Bacillota</taxon>
        <taxon>Bacilli</taxon>
        <taxon>Bacillales</taxon>
        <taxon>Paenibacillaceae</taxon>
        <taxon>Paenibacillus</taxon>
    </lineage>
</organism>